<protein>
    <submittedName>
        <fullName evidence="1">Uncharacterized protein</fullName>
    </submittedName>
</protein>
<evidence type="ECO:0000313" key="1">
    <source>
        <dbReference type="EMBL" id="PRZ48328.1"/>
    </source>
</evidence>
<dbReference type="Proteomes" id="UP000237718">
    <property type="component" value="Unassembled WGS sequence"/>
</dbReference>
<dbReference type="RefSeq" id="WP_106163271.1">
    <property type="nucleotide sequence ID" value="NZ_PVUF01000004.1"/>
</dbReference>
<gene>
    <name evidence="1" type="ORF">CLV89_104156</name>
</gene>
<reference evidence="1 2" key="1">
    <citation type="submission" date="2018-03" db="EMBL/GenBank/DDBJ databases">
        <title>Genomic Encyclopedia of Archaeal and Bacterial Type Strains, Phase II (KMG-II): from individual species to whole genera.</title>
        <authorList>
            <person name="Goeker M."/>
        </authorList>
    </citation>
    <scope>NUCLEOTIDE SEQUENCE [LARGE SCALE GENOMIC DNA]</scope>
    <source>
        <strain evidence="1 2">DSM 25328</strain>
    </source>
</reference>
<proteinExistence type="predicted"/>
<dbReference type="OrthoDB" id="7868284at2"/>
<organism evidence="1 2">
    <name type="scientific">Tritonibacter scottomollicae</name>
    <name type="common">Epibacterium scottomollicae</name>
    <dbReference type="NCBI Taxonomy" id="483013"/>
    <lineage>
        <taxon>Bacteria</taxon>
        <taxon>Pseudomonadati</taxon>
        <taxon>Pseudomonadota</taxon>
        <taxon>Alphaproteobacteria</taxon>
        <taxon>Rhodobacterales</taxon>
        <taxon>Paracoccaceae</taxon>
        <taxon>Tritonibacter</taxon>
    </lineage>
</organism>
<dbReference type="AlphaFoldDB" id="A0A2T1AJ30"/>
<name>A0A2T1AJ30_TRISK</name>
<accession>A0A2T1AJ30</accession>
<evidence type="ECO:0000313" key="2">
    <source>
        <dbReference type="Proteomes" id="UP000237718"/>
    </source>
</evidence>
<comment type="caution">
    <text evidence="1">The sequence shown here is derived from an EMBL/GenBank/DDBJ whole genome shotgun (WGS) entry which is preliminary data.</text>
</comment>
<sequence length="90" mass="9917">MQIAKFMDPRRVAVRPDTDDKPISGGISSVLGRGYPAQLANMKVDHLLMAASAEELQRMAERWGIPVSIIERRSRALANHAAHLVANRKG</sequence>
<dbReference type="EMBL" id="PVUF01000004">
    <property type="protein sequence ID" value="PRZ48328.1"/>
    <property type="molecule type" value="Genomic_DNA"/>
</dbReference>